<dbReference type="FunFam" id="3.20.20.70:FF:000004">
    <property type="entry name" value="Ribulose-phosphate 3-epimerase"/>
    <property type="match status" value="1"/>
</dbReference>
<comment type="function">
    <text evidence="10">Catalyzes the reversible epimerization of D-ribulose 5-phosphate to D-xylulose 5-phosphate.</text>
</comment>
<evidence type="ECO:0000313" key="19">
    <source>
        <dbReference type="Proteomes" id="UP000055014"/>
    </source>
</evidence>
<evidence type="ECO:0000256" key="11">
    <source>
        <dbReference type="PIRNR" id="PIRNR001461"/>
    </source>
</evidence>
<dbReference type="SUPFAM" id="SSF51366">
    <property type="entry name" value="Ribulose-phoshate binding barrel"/>
    <property type="match status" value="1"/>
</dbReference>
<feature type="binding site" evidence="10 13">
    <location>
        <position position="30"/>
    </location>
    <ligand>
        <name>a divalent metal cation</name>
        <dbReference type="ChEBI" id="CHEBI:60240"/>
    </ligand>
</feature>
<comment type="cofactor">
    <cofactor evidence="4">
        <name>Zn(2+)</name>
        <dbReference type="ChEBI" id="CHEBI:29105"/>
    </cofactor>
</comment>
<evidence type="ECO:0000256" key="6">
    <source>
        <dbReference type="ARBA" id="ARBA00009541"/>
    </source>
</evidence>
<feature type="active site" description="Proton acceptor" evidence="10 12">
    <location>
        <position position="32"/>
    </location>
</feature>
<keyword evidence="13" id="KW-0464">Manganese</keyword>
<dbReference type="PATRIC" id="fig|1236046.5.peg.794"/>
<dbReference type="Proteomes" id="UP000264215">
    <property type="component" value="Unassembled WGS sequence"/>
</dbReference>
<evidence type="ECO:0000256" key="7">
    <source>
        <dbReference type="ARBA" id="ARBA00013188"/>
    </source>
</evidence>
<dbReference type="GO" id="GO:0019323">
    <property type="term" value="P:pentose catabolic process"/>
    <property type="evidence" value="ECO:0007669"/>
    <property type="project" value="UniProtKB-UniRule"/>
</dbReference>
<keyword evidence="8 10" id="KW-0479">Metal-binding</keyword>
<comment type="caution">
    <text evidence="16">The sequence shown here is derived from an EMBL/GenBank/DDBJ whole genome shotgun (WGS) entry which is preliminary data.</text>
</comment>
<dbReference type="GO" id="GO:0006098">
    <property type="term" value="P:pentose-phosphate shunt"/>
    <property type="evidence" value="ECO:0007669"/>
    <property type="project" value="UniProtKB-UniRule"/>
</dbReference>
<organism evidence="16 18">
    <name type="scientific">Mesotoga infera</name>
    <dbReference type="NCBI Taxonomy" id="1236046"/>
    <lineage>
        <taxon>Bacteria</taxon>
        <taxon>Thermotogati</taxon>
        <taxon>Thermotogota</taxon>
        <taxon>Thermotogae</taxon>
        <taxon>Kosmotogales</taxon>
        <taxon>Kosmotogaceae</taxon>
        <taxon>Mesotoga</taxon>
    </lineage>
</organism>
<dbReference type="InterPro" id="IPR000056">
    <property type="entry name" value="Ribul_P_3_epim-like"/>
</dbReference>
<dbReference type="EMBL" id="LGGH01000102">
    <property type="protein sequence ID" value="KUK67396.1"/>
    <property type="molecule type" value="Genomic_DNA"/>
</dbReference>
<reference evidence="18 19" key="2">
    <citation type="journal article" date="2015" name="MBio">
        <title>Genome-Resolved Metagenomic Analysis Reveals Roles for Candidate Phyla and Other Microbial Community Members in Biogeochemical Transformations in Oil Reservoirs.</title>
        <authorList>
            <person name="Hu P."/>
            <person name="Tom L."/>
            <person name="Singh A."/>
            <person name="Thomas B.C."/>
            <person name="Baker B.J."/>
            <person name="Piceno Y.M."/>
            <person name="Andersen G.L."/>
            <person name="Banfield J.F."/>
        </authorList>
    </citation>
    <scope>NUCLEOTIDE SEQUENCE [LARGE SCALE GENOMIC DNA]</scope>
</reference>
<evidence type="ECO:0000313" key="15">
    <source>
        <dbReference type="EMBL" id="HCO69610.1"/>
    </source>
</evidence>
<dbReference type="HAMAP" id="MF_02227">
    <property type="entry name" value="RPE"/>
    <property type="match status" value="1"/>
</dbReference>
<dbReference type="InterPro" id="IPR011060">
    <property type="entry name" value="RibuloseP-bd_barrel"/>
</dbReference>
<dbReference type="GO" id="GO:0005737">
    <property type="term" value="C:cytoplasm"/>
    <property type="evidence" value="ECO:0007669"/>
    <property type="project" value="UniProtKB-ARBA"/>
</dbReference>
<evidence type="ECO:0000256" key="13">
    <source>
        <dbReference type="PIRSR" id="PIRSR001461-2"/>
    </source>
</evidence>
<accession>A0A101GZ65</accession>
<dbReference type="Proteomes" id="UP000055014">
    <property type="component" value="Unassembled WGS sequence"/>
</dbReference>
<feature type="binding site" evidence="10 14">
    <location>
        <position position="7"/>
    </location>
    <ligand>
        <name>substrate</name>
    </ligand>
</feature>
<dbReference type="GO" id="GO:0004750">
    <property type="term" value="F:D-ribulose-phosphate 3-epimerase activity"/>
    <property type="evidence" value="ECO:0007669"/>
    <property type="project" value="UniProtKB-UniRule"/>
</dbReference>
<feature type="binding site" evidence="10 13">
    <location>
        <position position="63"/>
    </location>
    <ligand>
        <name>a divalent metal cation</name>
        <dbReference type="ChEBI" id="CHEBI:60240"/>
    </ligand>
</feature>
<keyword evidence="9 10" id="KW-0413">Isomerase</keyword>
<comment type="cofactor">
    <cofactor evidence="3">
        <name>Co(2+)</name>
        <dbReference type="ChEBI" id="CHEBI:48828"/>
    </cofactor>
</comment>
<reference evidence="15 20" key="3">
    <citation type="journal article" date="2018" name="Nat. Biotechnol.">
        <title>A standardized bacterial taxonomy based on genome phylogeny substantially revises the tree of life.</title>
        <authorList>
            <person name="Parks D.H."/>
            <person name="Chuvochina M."/>
            <person name="Waite D.W."/>
            <person name="Rinke C."/>
            <person name="Skarshewski A."/>
            <person name="Chaumeil P.A."/>
            <person name="Hugenholtz P."/>
        </authorList>
    </citation>
    <scope>NUCLEOTIDE SEQUENCE [LARGE SCALE GENOMIC DNA]</scope>
    <source>
        <strain evidence="15">UBA9905</strain>
    </source>
</reference>
<dbReference type="PANTHER" id="PTHR11749">
    <property type="entry name" value="RIBULOSE-5-PHOSPHATE-3-EPIMERASE"/>
    <property type="match status" value="1"/>
</dbReference>
<evidence type="ECO:0000256" key="14">
    <source>
        <dbReference type="PIRSR" id="PIRSR001461-3"/>
    </source>
</evidence>
<dbReference type="AlphaFoldDB" id="A0A101GZ65"/>
<dbReference type="GO" id="GO:0046872">
    <property type="term" value="F:metal ion binding"/>
    <property type="evidence" value="ECO:0007669"/>
    <property type="project" value="UniProtKB-UniRule"/>
</dbReference>
<evidence type="ECO:0000256" key="9">
    <source>
        <dbReference type="ARBA" id="ARBA00023235"/>
    </source>
</evidence>
<comment type="cofactor">
    <cofactor evidence="5">
        <name>Fe(2+)</name>
        <dbReference type="ChEBI" id="CHEBI:29033"/>
    </cofactor>
</comment>
<evidence type="ECO:0000256" key="5">
    <source>
        <dbReference type="ARBA" id="ARBA00001954"/>
    </source>
</evidence>
<comment type="cofactor">
    <cofactor evidence="10 13">
        <name>a divalent metal cation</name>
        <dbReference type="ChEBI" id="CHEBI:60240"/>
    </cofactor>
    <text evidence="10 13">Binds 1 divalent metal cation per subunit.</text>
</comment>
<evidence type="ECO:0000256" key="2">
    <source>
        <dbReference type="ARBA" id="ARBA00001936"/>
    </source>
</evidence>
<evidence type="ECO:0000256" key="12">
    <source>
        <dbReference type="PIRSR" id="PIRSR001461-1"/>
    </source>
</evidence>
<evidence type="ECO:0000313" key="17">
    <source>
        <dbReference type="EMBL" id="KUK91280.1"/>
    </source>
</evidence>
<dbReference type="InterPro" id="IPR013785">
    <property type="entry name" value="Aldolase_TIM"/>
</dbReference>
<dbReference type="NCBIfam" id="NF004076">
    <property type="entry name" value="PRK05581.1-4"/>
    <property type="match status" value="1"/>
</dbReference>
<comment type="pathway">
    <text evidence="10">Carbohydrate degradation.</text>
</comment>
<dbReference type="Gene3D" id="3.20.20.70">
    <property type="entry name" value="Aldolase class I"/>
    <property type="match status" value="1"/>
</dbReference>
<dbReference type="InterPro" id="IPR026019">
    <property type="entry name" value="Ribul_P_3_epim"/>
</dbReference>
<dbReference type="EC" id="5.1.3.1" evidence="7 10"/>
<feature type="binding site" evidence="10">
    <location>
        <begin position="172"/>
        <end position="174"/>
    </location>
    <ligand>
        <name>substrate</name>
    </ligand>
</feature>
<dbReference type="CDD" id="cd00429">
    <property type="entry name" value="RPE"/>
    <property type="match status" value="1"/>
</dbReference>
<comment type="caution">
    <text evidence="10">Lacks conserved residue(s) required for the propagation of feature annotation.</text>
</comment>
<proteinExistence type="inferred from homology"/>
<evidence type="ECO:0000256" key="10">
    <source>
        <dbReference type="HAMAP-Rule" id="MF_02227"/>
    </source>
</evidence>
<name>A0A101GZ65_9BACT</name>
<feature type="active site" description="Proton donor" evidence="10 12">
    <location>
        <position position="172"/>
    </location>
</feature>
<feature type="binding site" evidence="14">
    <location>
        <position position="174"/>
    </location>
    <ligand>
        <name>substrate</name>
    </ligand>
</feature>
<dbReference type="Proteomes" id="UP000054260">
    <property type="component" value="Unassembled WGS sequence"/>
</dbReference>
<keyword evidence="13" id="KW-0862">Zinc</keyword>
<keyword evidence="10 11" id="KW-0119">Carbohydrate metabolism</keyword>
<comment type="cofactor">
    <cofactor evidence="2">
        <name>Mn(2+)</name>
        <dbReference type="ChEBI" id="CHEBI:29035"/>
    </cofactor>
</comment>
<evidence type="ECO:0000256" key="1">
    <source>
        <dbReference type="ARBA" id="ARBA00001782"/>
    </source>
</evidence>
<dbReference type="PIRSF" id="PIRSF001461">
    <property type="entry name" value="RPE"/>
    <property type="match status" value="1"/>
</dbReference>
<dbReference type="NCBIfam" id="TIGR01163">
    <property type="entry name" value="rpe"/>
    <property type="match status" value="1"/>
</dbReference>
<evidence type="ECO:0000256" key="3">
    <source>
        <dbReference type="ARBA" id="ARBA00001941"/>
    </source>
</evidence>
<feature type="binding site" evidence="10 13">
    <location>
        <position position="32"/>
    </location>
    <ligand>
        <name>a divalent metal cation</name>
        <dbReference type="ChEBI" id="CHEBI:60240"/>
    </ligand>
</feature>
<feature type="binding site" evidence="10 14">
    <location>
        <position position="63"/>
    </location>
    <ligand>
        <name>substrate</name>
    </ligand>
</feature>
<feature type="binding site" evidence="10 14">
    <location>
        <begin position="139"/>
        <end position="142"/>
    </location>
    <ligand>
        <name>substrate</name>
    </ligand>
</feature>
<evidence type="ECO:0000313" key="20">
    <source>
        <dbReference type="Proteomes" id="UP000264215"/>
    </source>
</evidence>
<evidence type="ECO:0000313" key="18">
    <source>
        <dbReference type="Proteomes" id="UP000054260"/>
    </source>
</evidence>
<comment type="catalytic activity">
    <reaction evidence="1 10 11">
        <text>D-ribulose 5-phosphate = D-xylulose 5-phosphate</text>
        <dbReference type="Rhea" id="RHEA:13677"/>
        <dbReference type="ChEBI" id="CHEBI:57737"/>
        <dbReference type="ChEBI" id="CHEBI:58121"/>
        <dbReference type="EC" id="5.1.3.1"/>
    </reaction>
</comment>
<dbReference type="EMBL" id="DQBS01000082">
    <property type="protein sequence ID" value="HCO69610.1"/>
    <property type="molecule type" value="Genomic_DNA"/>
</dbReference>
<gene>
    <name evidence="10 15" type="primary">rpe</name>
    <name evidence="15" type="ORF">DIT26_03350</name>
    <name evidence="16" type="ORF">XD86_0783</name>
    <name evidence="17" type="ORF">XE02_0139</name>
</gene>
<dbReference type="EMBL" id="LGGW01000005">
    <property type="protein sequence ID" value="KUK91280.1"/>
    <property type="molecule type" value="Genomic_DNA"/>
</dbReference>
<dbReference type="PROSITE" id="PS01086">
    <property type="entry name" value="RIBUL_P_3_EPIMER_2"/>
    <property type="match status" value="1"/>
</dbReference>
<sequence>MARISPSILAADLTELASEVRRVRDADYLHIDVMDGMFVPNITFGVPIMEALGRLHHPPLDVHLMTEDPSRYVREYAALGAKNLHVHVEGNYHLHRLLGQIRESDSKAFVVLNPSTPVSFLDEVLSFADGVLVMTVNPGYTGQEFIPEAAKKIDILNRIRNERDLKFEIAVDGGVSLDNAQDLVNRGADILIMGAAVFRSENPSMVVKKIRELRR</sequence>
<feature type="binding site" evidence="10 13">
    <location>
        <position position="172"/>
    </location>
    <ligand>
        <name>a divalent metal cation</name>
        <dbReference type="ChEBI" id="CHEBI:60240"/>
    </ligand>
</feature>
<dbReference type="PROSITE" id="PS01085">
    <property type="entry name" value="RIBUL_P_3_EPIMER_1"/>
    <property type="match status" value="1"/>
</dbReference>
<dbReference type="Pfam" id="PF00834">
    <property type="entry name" value="Ribul_P_3_epim"/>
    <property type="match status" value="1"/>
</dbReference>
<evidence type="ECO:0000313" key="16">
    <source>
        <dbReference type="EMBL" id="KUK67396.1"/>
    </source>
</evidence>
<comment type="similarity">
    <text evidence="6 10 11">Belongs to the ribulose-phosphate 3-epimerase family.</text>
</comment>
<evidence type="ECO:0000256" key="4">
    <source>
        <dbReference type="ARBA" id="ARBA00001947"/>
    </source>
</evidence>
<evidence type="ECO:0000256" key="8">
    <source>
        <dbReference type="ARBA" id="ARBA00022723"/>
    </source>
</evidence>
<keyword evidence="13" id="KW-0170">Cobalt</keyword>
<reference evidence="16" key="1">
    <citation type="journal article" date="2015" name="MBio">
        <title>Genome-resolved metagenomic analysis reveals roles for candidate phyla and other microbial community members in biogeochemical transformations in oil reservoirs.</title>
        <authorList>
            <person name="Hu P."/>
            <person name="Tom L."/>
            <person name="Singh A."/>
            <person name="Thomas B.C."/>
            <person name="Baker B.J."/>
            <person name="Piceno Y.M."/>
            <person name="Andersen G.L."/>
            <person name="Banfield J.F."/>
        </authorList>
    </citation>
    <scope>NUCLEOTIDE SEQUENCE [LARGE SCALE GENOMIC DNA]</scope>
    <source>
        <strain evidence="16">46_47</strain>
        <strain evidence="17">46_70</strain>
    </source>
</reference>
<protein>
    <recommendedName>
        <fullName evidence="7 10">Ribulose-phosphate 3-epimerase</fullName>
        <ecNumber evidence="7 10">5.1.3.1</ecNumber>
    </recommendedName>
</protein>